<proteinExistence type="predicted"/>
<sequence>MMIKLKGERETLRIAPRGQPGLTSPPDGRITINKEKVFIVEHHFQSYGVGRQNGPSLRHVKEQYQERFNNSAPNNTTMLVIIEKFRRLGSILCRLACYNADYKQNSAIRSGEADGQHLDFNDQHFGPNMNTVSKVNISNCDQVTFNTNSFRHLDNLQKLVVSRVRSAIFNPGVFQSLKNLTLVQIQSLDFKQGAFMGVKELEEIEIHNSYIPQLASHSFYDIKDLKLVSLTNVTVNVKRNAIKVEMAKTDSEVIFTDCMIRSVEENGITVKTDTFIIRNSTVGNLAPNSITINSTEAILITQSQFNSTLDSNAIHMTAPNVTIDSNVFDLLSMEILANINSKSNGKVKTSVLELEAWATFALMSTRFLGNQRADNYAELV</sequence>
<reference evidence="1 2" key="1">
    <citation type="journal article" date="2022" name="Allergy">
        <title>Genome assembly and annotation of Periplaneta americana reveal a comprehensive cockroach allergen profile.</title>
        <authorList>
            <person name="Wang L."/>
            <person name="Xiong Q."/>
            <person name="Saelim N."/>
            <person name="Wang L."/>
            <person name="Nong W."/>
            <person name="Wan A.T."/>
            <person name="Shi M."/>
            <person name="Liu X."/>
            <person name="Cao Q."/>
            <person name="Hui J.H.L."/>
            <person name="Sookrung N."/>
            <person name="Leung T.F."/>
            <person name="Tungtrongchitr A."/>
            <person name="Tsui S.K.W."/>
        </authorList>
    </citation>
    <scope>NUCLEOTIDE SEQUENCE [LARGE SCALE GENOMIC DNA]</scope>
    <source>
        <strain evidence="1">PWHHKU_190912</strain>
    </source>
</reference>
<organism evidence="1 2">
    <name type="scientific">Periplaneta americana</name>
    <name type="common">American cockroach</name>
    <name type="synonym">Blatta americana</name>
    <dbReference type="NCBI Taxonomy" id="6978"/>
    <lineage>
        <taxon>Eukaryota</taxon>
        <taxon>Metazoa</taxon>
        <taxon>Ecdysozoa</taxon>
        <taxon>Arthropoda</taxon>
        <taxon>Hexapoda</taxon>
        <taxon>Insecta</taxon>
        <taxon>Pterygota</taxon>
        <taxon>Neoptera</taxon>
        <taxon>Polyneoptera</taxon>
        <taxon>Dictyoptera</taxon>
        <taxon>Blattodea</taxon>
        <taxon>Blattoidea</taxon>
        <taxon>Blattidae</taxon>
        <taxon>Blattinae</taxon>
        <taxon>Periplaneta</taxon>
    </lineage>
</organism>
<dbReference type="InterPro" id="IPR032675">
    <property type="entry name" value="LRR_dom_sf"/>
</dbReference>
<evidence type="ECO:0000313" key="1">
    <source>
        <dbReference type="EMBL" id="KAJ4440020.1"/>
    </source>
</evidence>
<dbReference type="EMBL" id="JAJSOF020000017">
    <property type="protein sequence ID" value="KAJ4440020.1"/>
    <property type="molecule type" value="Genomic_DNA"/>
</dbReference>
<name>A0ABQ8T0L3_PERAM</name>
<comment type="caution">
    <text evidence="1">The sequence shown here is derived from an EMBL/GenBank/DDBJ whole genome shotgun (WGS) entry which is preliminary data.</text>
</comment>
<dbReference type="Proteomes" id="UP001148838">
    <property type="component" value="Unassembled WGS sequence"/>
</dbReference>
<evidence type="ECO:0000313" key="2">
    <source>
        <dbReference type="Proteomes" id="UP001148838"/>
    </source>
</evidence>
<dbReference type="Gene3D" id="3.80.10.10">
    <property type="entry name" value="Ribonuclease Inhibitor"/>
    <property type="match status" value="1"/>
</dbReference>
<keyword evidence="2" id="KW-1185">Reference proteome</keyword>
<protein>
    <submittedName>
        <fullName evidence="1">Uncharacterized protein</fullName>
    </submittedName>
</protein>
<dbReference type="SUPFAM" id="SSF52058">
    <property type="entry name" value="L domain-like"/>
    <property type="match status" value="1"/>
</dbReference>
<gene>
    <name evidence="1" type="ORF">ANN_08151</name>
</gene>
<accession>A0ABQ8T0L3</accession>